<dbReference type="CDD" id="cd14978">
    <property type="entry name" value="7tmA_FMRFamide_R-like"/>
    <property type="match status" value="1"/>
</dbReference>
<accession>A0A814LFK8</accession>
<dbReference type="PRINTS" id="PR00237">
    <property type="entry name" value="GPCRRHODOPSN"/>
</dbReference>
<feature type="transmembrane region" description="Helical" evidence="5">
    <location>
        <begin position="85"/>
        <end position="107"/>
    </location>
</feature>
<name>A0A814LFK8_9BILA</name>
<feature type="transmembrane region" description="Helical" evidence="5">
    <location>
        <begin position="167"/>
        <end position="187"/>
    </location>
</feature>
<keyword evidence="3 5" id="KW-1133">Transmembrane helix</keyword>
<evidence type="ECO:0000256" key="5">
    <source>
        <dbReference type="SAM" id="Phobius"/>
    </source>
</evidence>
<dbReference type="PANTHER" id="PTHR46641:SF25">
    <property type="entry name" value="CNMAMIDE RECEPTOR-RELATED"/>
    <property type="match status" value="1"/>
</dbReference>
<evidence type="ECO:0000256" key="1">
    <source>
        <dbReference type="ARBA" id="ARBA00004370"/>
    </source>
</evidence>
<organism evidence="7 8">
    <name type="scientific">Rotaria sordida</name>
    <dbReference type="NCBI Taxonomy" id="392033"/>
    <lineage>
        <taxon>Eukaryota</taxon>
        <taxon>Metazoa</taxon>
        <taxon>Spiralia</taxon>
        <taxon>Gnathifera</taxon>
        <taxon>Rotifera</taxon>
        <taxon>Eurotatoria</taxon>
        <taxon>Bdelloidea</taxon>
        <taxon>Philodinida</taxon>
        <taxon>Philodinidae</taxon>
        <taxon>Rotaria</taxon>
    </lineage>
</organism>
<evidence type="ECO:0000256" key="2">
    <source>
        <dbReference type="ARBA" id="ARBA00022692"/>
    </source>
</evidence>
<protein>
    <recommendedName>
        <fullName evidence="6">G-protein coupled receptors family 1 profile domain-containing protein</fullName>
    </recommendedName>
</protein>
<feature type="transmembrane region" description="Helical" evidence="5">
    <location>
        <begin position="317"/>
        <end position="338"/>
    </location>
</feature>
<keyword evidence="4 5" id="KW-0472">Membrane</keyword>
<keyword evidence="2 5" id="KW-0812">Transmembrane</keyword>
<dbReference type="AlphaFoldDB" id="A0A814LFK8"/>
<evidence type="ECO:0000313" key="7">
    <source>
        <dbReference type="EMBL" id="CAF1063606.1"/>
    </source>
</evidence>
<comment type="subcellular location">
    <subcellularLocation>
        <location evidence="1">Membrane</location>
    </subcellularLocation>
</comment>
<feature type="transmembrane region" description="Helical" evidence="5">
    <location>
        <begin position="127"/>
        <end position="146"/>
    </location>
</feature>
<dbReference type="Proteomes" id="UP000663889">
    <property type="component" value="Unassembled WGS sequence"/>
</dbReference>
<dbReference type="GO" id="GO:0016020">
    <property type="term" value="C:membrane"/>
    <property type="evidence" value="ECO:0007669"/>
    <property type="project" value="UniProtKB-SubCell"/>
</dbReference>
<proteinExistence type="predicted"/>
<sequence length="585" mass="67268">MIIICIIEKVIKCNHYFLNVKRIRMNSTILSTNTSDFTSNNRFVQIASRSEEFILPCLLLIGTTCNTLTFVVMRRGRMRHSSSCFYMAALAIADTFVLWIGCLNRWLELLDKQRPILACNMCCKLGTFAFFFFADCSVWITVAMTFERYIAVSQPLRASQICTVKRARYMLLLVFTIFFLINAHFLWTFHLSSTVLHCIPLNDQSLFIKYFTWIDSFKYSFCPFTLLITLNILIIKSLLNARNTNKYLQQQTINENHINHNKKSCSISSSSTSTTNNSLNKLNKKSKHNILHSSQQEKYTLTKTLAYRRVNRRLTTMLLAVSFAFCICSMPISIMQLIDAIYGNIEQRSSTLNAHIAIGKIIAELSQYINHSEISQYINHSSNFFLYACTGRVFRHELRRLFTCHNILLFSSSSERLAKRAKNLMLIHNPSQGVHEHFYSNGKRYTRVLIAPKPIINLTQTSNYRQSICSAYSLSEIPLTNQNQQIRQNSMITNDEQDEHFLTCYHHHQPIGPRISSITQTTSIMLLDSPSTTIKHNSTLVSFVENIKNQQYEQTIPLLSSTNEKSTLGKTIKPYGLTDIITPGL</sequence>
<feature type="domain" description="G-protein coupled receptors family 1 profile" evidence="6">
    <location>
        <begin position="65"/>
        <end position="387"/>
    </location>
</feature>
<evidence type="ECO:0000256" key="4">
    <source>
        <dbReference type="ARBA" id="ARBA00023136"/>
    </source>
</evidence>
<feature type="transmembrane region" description="Helical" evidence="5">
    <location>
        <begin position="217"/>
        <end position="239"/>
    </location>
</feature>
<feature type="transmembrane region" description="Helical" evidence="5">
    <location>
        <begin position="53"/>
        <end position="73"/>
    </location>
</feature>
<dbReference type="InterPro" id="IPR017452">
    <property type="entry name" value="GPCR_Rhodpsn_7TM"/>
</dbReference>
<dbReference type="Pfam" id="PF00001">
    <property type="entry name" value="7tm_1"/>
    <property type="match status" value="1"/>
</dbReference>
<dbReference type="SUPFAM" id="SSF81321">
    <property type="entry name" value="Family A G protein-coupled receptor-like"/>
    <property type="match status" value="1"/>
</dbReference>
<reference evidence="7" key="1">
    <citation type="submission" date="2021-02" db="EMBL/GenBank/DDBJ databases">
        <authorList>
            <person name="Nowell W R."/>
        </authorList>
    </citation>
    <scope>NUCLEOTIDE SEQUENCE</scope>
</reference>
<comment type="caution">
    <text evidence="7">The sequence shown here is derived from an EMBL/GenBank/DDBJ whole genome shotgun (WGS) entry which is preliminary data.</text>
</comment>
<dbReference type="GO" id="GO:0004930">
    <property type="term" value="F:G protein-coupled receptor activity"/>
    <property type="evidence" value="ECO:0007669"/>
    <property type="project" value="InterPro"/>
</dbReference>
<evidence type="ECO:0000256" key="3">
    <source>
        <dbReference type="ARBA" id="ARBA00022989"/>
    </source>
</evidence>
<evidence type="ECO:0000313" key="8">
    <source>
        <dbReference type="Proteomes" id="UP000663889"/>
    </source>
</evidence>
<dbReference type="PANTHER" id="PTHR46641">
    <property type="entry name" value="FMRFAMIDE RECEPTOR-RELATED"/>
    <property type="match status" value="1"/>
</dbReference>
<evidence type="ECO:0000259" key="6">
    <source>
        <dbReference type="PROSITE" id="PS50262"/>
    </source>
</evidence>
<dbReference type="PROSITE" id="PS50262">
    <property type="entry name" value="G_PROTEIN_RECEP_F1_2"/>
    <property type="match status" value="1"/>
</dbReference>
<dbReference type="EMBL" id="CAJNOU010000679">
    <property type="protein sequence ID" value="CAF1063606.1"/>
    <property type="molecule type" value="Genomic_DNA"/>
</dbReference>
<dbReference type="Gene3D" id="1.20.1070.10">
    <property type="entry name" value="Rhodopsin 7-helix transmembrane proteins"/>
    <property type="match status" value="1"/>
</dbReference>
<dbReference type="InterPro" id="IPR000276">
    <property type="entry name" value="GPCR_Rhodpsn"/>
</dbReference>
<gene>
    <name evidence="7" type="ORF">SEV965_LOCUS13978</name>
</gene>
<dbReference type="InterPro" id="IPR052954">
    <property type="entry name" value="GPCR-Ligand_Int"/>
</dbReference>